<keyword evidence="3" id="KW-1185">Reference proteome</keyword>
<evidence type="ECO:0000313" key="2">
    <source>
        <dbReference type="EMBL" id="KAJ7751443.1"/>
    </source>
</evidence>
<sequence length="262" mass="29024">MGLAARPNFRSVCADLSSMPPCSNTKTHAAIQLGGSDSTSFIAGLNRLDTVAIIPIDNKLSFMLHRASLQVTHNTLSTLRHLLSCSSSQRTVPCLRVWIGVGLSESRDYHQLQKHCDARIQRTRCLDPPYCVWAVSARGFFRAFDTNVLGRLRSRSEMNDVDEPEEPRTVSGHGPPTASYASGAQRRKSQTVASSSCTARPLSDLAPLQFLQDAAYSENTVELSLRFVRRTEAPQCVISTLPSVSMYSTPYRVLSRPRRLRL</sequence>
<dbReference type="AlphaFoldDB" id="A0AAD7N9X7"/>
<protein>
    <submittedName>
        <fullName evidence="2">Uncharacterized protein</fullName>
    </submittedName>
</protein>
<organism evidence="2 3">
    <name type="scientific">Mycena metata</name>
    <dbReference type="NCBI Taxonomy" id="1033252"/>
    <lineage>
        <taxon>Eukaryota</taxon>
        <taxon>Fungi</taxon>
        <taxon>Dikarya</taxon>
        <taxon>Basidiomycota</taxon>
        <taxon>Agaricomycotina</taxon>
        <taxon>Agaricomycetes</taxon>
        <taxon>Agaricomycetidae</taxon>
        <taxon>Agaricales</taxon>
        <taxon>Marasmiineae</taxon>
        <taxon>Mycenaceae</taxon>
        <taxon>Mycena</taxon>
    </lineage>
</organism>
<gene>
    <name evidence="2" type="ORF">B0H16DRAFT_832418</name>
</gene>
<evidence type="ECO:0000313" key="3">
    <source>
        <dbReference type="Proteomes" id="UP001215598"/>
    </source>
</evidence>
<evidence type="ECO:0000256" key="1">
    <source>
        <dbReference type="SAM" id="MobiDB-lite"/>
    </source>
</evidence>
<name>A0AAD7N9X7_9AGAR</name>
<comment type="caution">
    <text evidence="2">The sequence shown here is derived from an EMBL/GenBank/DDBJ whole genome shotgun (WGS) entry which is preliminary data.</text>
</comment>
<dbReference type="EMBL" id="JARKIB010000062">
    <property type="protein sequence ID" value="KAJ7751443.1"/>
    <property type="molecule type" value="Genomic_DNA"/>
</dbReference>
<reference evidence="2" key="1">
    <citation type="submission" date="2023-03" db="EMBL/GenBank/DDBJ databases">
        <title>Massive genome expansion in bonnet fungi (Mycena s.s.) driven by repeated elements and novel gene families across ecological guilds.</title>
        <authorList>
            <consortium name="Lawrence Berkeley National Laboratory"/>
            <person name="Harder C.B."/>
            <person name="Miyauchi S."/>
            <person name="Viragh M."/>
            <person name="Kuo A."/>
            <person name="Thoen E."/>
            <person name="Andreopoulos B."/>
            <person name="Lu D."/>
            <person name="Skrede I."/>
            <person name="Drula E."/>
            <person name="Henrissat B."/>
            <person name="Morin E."/>
            <person name="Kohler A."/>
            <person name="Barry K."/>
            <person name="LaButti K."/>
            <person name="Morin E."/>
            <person name="Salamov A."/>
            <person name="Lipzen A."/>
            <person name="Mereny Z."/>
            <person name="Hegedus B."/>
            <person name="Baldrian P."/>
            <person name="Stursova M."/>
            <person name="Weitz H."/>
            <person name="Taylor A."/>
            <person name="Grigoriev I.V."/>
            <person name="Nagy L.G."/>
            <person name="Martin F."/>
            <person name="Kauserud H."/>
        </authorList>
    </citation>
    <scope>NUCLEOTIDE SEQUENCE</scope>
    <source>
        <strain evidence="2">CBHHK182m</strain>
    </source>
</reference>
<feature type="region of interest" description="Disordered" evidence="1">
    <location>
        <begin position="158"/>
        <end position="196"/>
    </location>
</feature>
<proteinExistence type="predicted"/>
<dbReference type="Proteomes" id="UP001215598">
    <property type="component" value="Unassembled WGS sequence"/>
</dbReference>
<accession>A0AAD7N9X7</accession>